<dbReference type="InterPro" id="IPR001828">
    <property type="entry name" value="ANF_lig-bd_rcpt"/>
</dbReference>
<feature type="transmembrane region" description="Helical" evidence="16">
    <location>
        <begin position="698"/>
        <end position="717"/>
    </location>
</feature>
<dbReference type="Proteomes" id="UP000193380">
    <property type="component" value="Unassembled WGS sequence"/>
</dbReference>
<keyword evidence="11" id="KW-1015">Disulfide bond</keyword>
<dbReference type="Pfam" id="PF07562">
    <property type="entry name" value="NCD3G"/>
    <property type="match status" value="1"/>
</dbReference>
<keyword evidence="6" id="KW-0552">Olfaction</keyword>
<dbReference type="STRING" id="8022.A0A060X8U6"/>
<evidence type="ECO:0000259" key="17">
    <source>
        <dbReference type="PROSITE" id="PS50259"/>
    </source>
</evidence>
<evidence type="ECO:0000313" key="18">
    <source>
        <dbReference type="EMBL" id="CDQ76073.1"/>
    </source>
</evidence>
<dbReference type="PRINTS" id="PR00248">
    <property type="entry name" value="GPCRMGR"/>
</dbReference>
<accession>A0A060X8U6</accession>
<dbReference type="Pfam" id="PF00003">
    <property type="entry name" value="7tm_3"/>
    <property type="match status" value="1"/>
</dbReference>
<keyword evidence="5 16" id="KW-0812">Transmembrane</keyword>
<dbReference type="PROSITE" id="PS50259">
    <property type="entry name" value="G_PROTEIN_RECEP_F3_4"/>
    <property type="match status" value="1"/>
</dbReference>
<dbReference type="PANTHER" id="PTHR24061:SF5">
    <property type="entry name" value="G-PROTEIN COUPLED RECEPTOR FAMILY C GROUP 6 MEMBER A"/>
    <property type="match status" value="1"/>
</dbReference>
<dbReference type="InterPro" id="IPR038550">
    <property type="entry name" value="GPCR_3_9-Cys_sf"/>
</dbReference>
<dbReference type="GO" id="GO:0007608">
    <property type="term" value="P:sensory perception of smell"/>
    <property type="evidence" value="ECO:0007669"/>
    <property type="project" value="UniProtKB-KW"/>
</dbReference>
<dbReference type="AlphaFoldDB" id="A0A060X8U6"/>
<dbReference type="Gene3D" id="3.40.50.2300">
    <property type="match status" value="2"/>
</dbReference>
<comment type="subunit">
    <text evidence="3">Homodimer; disulfide-linked.</text>
</comment>
<evidence type="ECO:0000256" key="3">
    <source>
        <dbReference type="ARBA" id="ARBA00011748"/>
    </source>
</evidence>
<protein>
    <recommendedName>
        <fullName evidence="15">G-protein coupled receptor family C group 6 member A</fullName>
    </recommendedName>
</protein>
<dbReference type="PRINTS" id="PR00592">
    <property type="entry name" value="CASENSINGR"/>
</dbReference>
<dbReference type="FunFam" id="2.10.50.30:FF:000004">
    <property type="entry name" value="Taste receptor type 1 member 3-like protein"/>
    <property type="match status" value="1"/>
</dbReference>
<dbReference type="Gene3D" id="2.10.50.30">
    <property type="entry name" value="GPCR, family 3, nine cysteines domain"/>
    <property type="match status" value="1"/>
</dbReference>
<dbReference type="GO" id="GO:0005886">
    <property type="term" value="C:plasma membrane"/>
    <property type="evidence" value="ECO:0007669"/>
    <property type="project" value="UniProtKB-SubCell"/>
</dbReference>
<feature type="domain" description="G-protein coupled receptors family 3 profile" evidence="17">
    <location>
        <begin position="510"/>
        <end position="760"/>
    </location>
</feature>
<evidence type="ECO:0000256" key="7">
    <source>
        <dbReference type="ARBA" id="ARBA00022729"/>
    </source>
</evidence>
<dbReference type="SUPFAM" id="SSF53822">
    <property type="entry name" value="Periplasmic binding protein-like I"/>
    <property type="match status" value="1"/>
</dbReference>
<keyword evidence="12" id="KW-0675">Receptor</keyword>
<reference evidence="18" key="1">
    <citation type="journal article" date="2014" name="Nat. Commun.">
        <title>The rainbow trout genome provides novel insights into evolution after whole-genome duplication in vertebrates.</title>
        <authorList>
            <person name="Berthelot C."/>
            <person name="Brunet F."/>
            <person name="Chalopin D."/>
            <person name="Juanchich A."/>
            <person name="Bernard M."/>
            <person name="Noel B."/>
            <person name="Bento P."/>
            <person name="Da Silva C."/>
            <person name="Labadie K."/>
            <person name="Alberti A."/>
            <person name="Aury J.M."/>
            <person name="Louis A."/>
            <person name="Dehais P."/>
            <person name="Bardou P."/>
            <person name="Montfort J."/>
            <person name="Klopp C."/>
            <person name="Cabau C."/>
            <person name="Gaspin C."/>
            <person name="Thorgaard G.H."/>
            <person name="Boussaha M."/>
            <person name="Quillet E."/>
            <person name="Guyomard R."/>
            <person name="Galiana D."/>
            <person name="Bobe J."/>
            <person name="Volff J.N."/>
            <person name="Genet C."/>
            <person name="Wincker P."/>
            <person name="Jaillon O."/>
            <person name="Roest Crollius H."/>
            <person name="Guiguen Y."/>
        </authorList>
    </citation>
    <scope>NUCLEOTIDE SEQUENCE [LARGE SCALE GENOMIC DNA]</scope>
</reference>
<dbReference type="PaxDb" id="8022-A0A060X8U6"/>
<evidence type="ECO:0000256" key="16">
    <source>
        <dbReference type="SAM" id="Phobius"/>
    </source>
</evidence>
<dbReference type="EMBL" id="FR905106">
    <property type="protein sequence ID" value="CDQ76073.1"/>
    <property type="molecule type" value="Genomic_DNA"/>
</dbReference>
<evidence type="ECO:0000256" key="4">
    <source>
        <dbReference type="ARBA" id="ARBA00022475"/>
    </source>
</evidence>
<evidence type="ECO:0000256" key="6">
    <source>
        <dbReference type="ARBA" id="ARBA00022725"/>
    </source>
</evidence>
<dbReference type="PANTHER" id="PTHR24061">
    <property type="entry name" value="CALCIUM-SENSING RECEPTOR-RELATED"/>
    <property type="match status" value="1"/>
</dbReference>
<keyword evidence="8 16" id="KW-1133">Transmembrane helix</keyword>
<evidence type="ECO:0000313" key="19">
    <source>
        <dbReference type="Proteomes" id="UP000193380"/>
    </source>
</evidence>
<keyword evidence="6" id="KW-0716">Sensory transduction</keyword>
<dbReference type="InterPro" id="IPR000337">
    <property type="entry name" value="GPCR_3"/>
</dbReference>
<evidence type="ECO:0000256" key="12">
    <source>
        <dbReference type="ARBA" id="ARBA00023170"/>
    </source>
</evidence>
<reference evidence="18" key="2">
    <citation type="submission" date="2014-03" db="EMBL/GenBank/DDBJ databases">
        <authorList>
            <person name="Genoscope - CEA"/>
        </authorList>
    </citation>
    <scope>NUCLEOTIDE SEQUENCE</scope>
</reference>
<evidence type="ECO:0000256" key="5">
    <source>
        <dbReference type="ARBA" id="ARBA00022692"/>
    </source>
</evidence>
<evidence type="ECO:0000256" key="9">
    <source>
        <dbReference type="ARBA" id="ARBA00023040"/>
    </source>
</evidence>
<keyword evidence="14" id="KW-0807">Transducer</keyword>
<evidence type="ECO:0000256" key="1">
    <source>
        <dbReference type="ARBA" id="ARBA00004651"/>
    </source>
</evidence>
<keyword evidence="7" id="KW-0732">Signal</keyword>
<evidence type="ECO:0000256" key="14">
    <source>
        <dbReference type="ARBA" id="ARBA00023224"/>
    </source>
</evidence>
<feature type="transmembrane region" description="Helical" evidence="16">
    <location>
        <begin position="545"/>
        <end position="568"/>
    </location>
</feature>
<organism evidence="18 19">
    <name type="scientific">Oncorhynchus mykiss</name>
    <name type="common">Rainbow trout</name>
    <name type="synonym">Salmo gairdneri</name>
    <dbReference type="NCBI Taxonomy" id="8022"/>
    <lineage>
        <taxon>Eukaryota</taxon>
        <taxon>Metazoa</taxon>
        <taxon>Chordata</taxon>
        <taxon>Craniata</taxon>
        <taxon>Vertebrata</taxon>
        <taxon>Euteleostomi</taxon>
        <taxon>Actinopterygii</taxon>
        <taxon>Neopterygii</taxon>
        <taxon>Teleostei</taxon>
        <taxon>Protacanthopterygii</taxon>
        <taxon>Salmoniformes</taxon>
        <taxon>Salmonidae</taxon>
        <taxon>Salmoninae</taxon>
        <taxon>Oncorhynchus</taxon>
    </lineage>
</organism>
<feature type="transmembrane region" description="Helical" evidence="16">
    <location>
        <begin position="723"/>
        <end position="745"/>
    </location>
</feature>
<evidence type="ECO:0000256" key="15">
    <source>
        <dbReference type="ARBA" id="ARBA00039774"/>
    </source>
</evidence>
<evidence type="ECO:0000256" key="2">
    <source>
        <dbReference type="ARBA" id="ARBA00007242"/>
    </source>
</evidence>
<sequence length="854" mass="94077">MDGFTQALAMIHAVESANRSPVLTTLGISLGYRIHDSCSDVTTALRASADFTQPTTDCGGGANTSNSSPPIMAVIGASSSEISISVARQLNLELIPQISYASTAIILSDKKRFPTFLRTVPSDLYQTRAMVQLLSDSKWTWVGVVTTDGDYGRSALDSFFSQATASGICVAFKEILPNSLTRPDGESAVRQVATTLRRNPNVKVVVSFAKPTQMMYLYQELRGLGLGLGERVWVASDSWSSSKEVLGKMDLPDIGHVVGFTFKTGNLAHFHHYLMNLSDNNDVIGNNSFLKEFYSLPNGKDCKTPGNVQPWQVATAQFLRNTFLNLSRTPTFALRKASISQGMDSTRCRKWSTVILAHVDSNASHSCVLEALRGSRFELEGKSYTFDQKGDINMGYDVTLWRSVRGVINIHDVISVTVFLGQPFKLVHRIPMQDVVSVCSASCEPGKFKKTAEGRHTCCYECINCTENHYSNNTDMDQCLSCDTKREWSLEGSSGCTHKTLEFFSWQDGFAVVLLALSALGIVLVLLVGALFLHHHQTPVVKAAGGPLSQIILLSLVGSFVSAVFFVGHPSSLQCKVRQVLFGLSFTLCVSCILVKSLKILLAFQLNPDVKDVLRRLYQPYAIICLCVALQVLTCTLWLVLQSPREKATVFATTVLAECDEGSHVAFGVMLGYIAVLALVCFACAFKGRKLPQKYNEARFITFSMLLYLMSWVMFYLPAVEMVVILISNYGVLSCHFFPKCYVILFKKEHNTKSAFMKNVFEYSRKGITDSSSVSETSVSQTEGKCISNSYSISSPSFFMSTTPIEPTAPQNCWSIGQDIQSIDPATHCTVVDHGVFVTGQLTRPHHLRRSMSL</sequence>
<keyword evidence="9" id="KW-0297">G-protein coupled receptor</keyword>
<evidence type="ECO:0000256" key="13">
    <source>
        <dbReference type="ARBA" id="ARBA00023180"/>
    </source>
</evidence>
<feature type="transmembrane region" description="Helical" evidence="16">
    <location>
        <begin position="665"/>
        <end position="686"/>
    </location>
</feature>
<keyword evidence="10 16" id="KW-0472">Membrane</keyword>
<keyword evidence="13" id="KW-0325">Glycoprotein</keyword>
<dbReference type="GO" id="GO:0004930">
    <property type="term" value="F:G protein-coupled receptor activity"/>
    <property type="evidence" value="ECO:0007669"/>
    <property type="project" value="UniProtKB-KW"/>
</dbReference>
<comment type="similarity">
    <text evidence="2">Belongs to the G-protein coupled receptor 3 family.</text>
</comment>
<proteinExistence type="inferred from homology"/>
<name>A0A060X8U6_ONCMY</name>
<dbReference type="InterPro" id="IPR017978">
    <property type="entry name" value="GPCR_3_C"/>
</dbReference>
<evidence type="ECO:0000256" key="10">
    <source>
        <dbReference type="ARBA" id="ARBA00023136"/>
    </source>
</evidence>
<dbReference type="Pfam" id="PF01094">
    <property type="entry name" value="ANF_receptor"/>
    <property type="match status" value="1"/>
</dbReference>
<evidence type="ECO:0000256" key="8">
    <source>
        <dbReference type="ARBA" id="ARBA00022989"/>
    </source>
</evidence>
<feature type="transmembrane region" description="Helical" evidence="16">
    <location>
        <begin position="509"/>
        <end position="533"/>
    </location>
</feature>
<evidence type="ECO:0000256" key="11">
    <source>
        <dbReference type="ARBA" id="ARBA00023157"/>
    </source>
</evidence>
<comment type="subcellular location">
    <subcellularLocation>
        <location evidence="1">Cell membrane</location>
        <topology evidence="1">Multi-pass membrane protein</topology>
    </subcellularLocation>
</comment>
<dbReference type="InterPro" id="IPR028082">
    <property type="entry name" value="Peripla_BP_I"/>
</dbReference>
<keyword evidence="4" id="KW-1003">Cell membrane</keyword>
<dbReference type="InterPro" id="IPR011500">
    <property type="entry name" value="GPCR_3_9-Cys_dom"/>
</dbReference>
<dbReference type="FunFam" id="3.40.50.2300:FF:000152">
    <property type="entry name" value="G protein-coupled receptor class C group 6 member A"/>
    <property type="match status" value="1"/>
</dbReference>
<dbReference type="InterPro" id="IPR000068">
    <property type="entry name" value="GPCR_3_Ca_sens_rcpt-rel"/>
</dbReference>
<feature type="transmembrane region" description="Helical" evidence="16">
    <location>
        <begin position="621"/>
        <end position="641"/>
    </location>
</feature>
<gene>
    <name evidence="18" type="ORF">GSONMT00047659001</name>
</gene>
<feature type="transmembrane region" description="Helical" evidence="16">
    <location>
        <begin position="580"/>
        <end position="601"/>
    </location>
</feature>